<keyword evidence="4 7" id="KW-0418">Kinase</keyword>
<evidence type="ECO:0000256" key="1">
    <source>
        <dbReference type="ARBA" id="ARBA00022527"/>
    </source>
</evidence>
<keyword evidence="2" id="KW-0808">Transferase</keyword>
<keyword evidence="1" id="KW-0723">Serine/threonine-protein kinase</keyword>
<feature type="domain" description="Protein kinase" evidence="6">
    <location>
        <begin position="44"/>
        <end position="335"/>
    </location>
</feature>
<dbReference type="SUPFAM" id="SSF56112">
    <property type="entry name" value="Protein kinase-like (PK-like)"/>
    <property type="match status" value="1"/>
</dbReference>
<dbReference type="AlphaFoldDB" id="A0A2L2YIW1"/>
<dbReference type="GO" id="GO:0005634">
    <property type="term" value="C:nucleus"/>
    <property type="evidence" value="ECO:0007669"/>
    <property type="project" value="TreeGrafter"/>
</dbReference>
<sequence>MIPGLDVCPPSEYEADVALELKSFTGTFCIPKSKIYGGCRRIVEFEKKSMLKGTTSWVYRKCLDVRKNIEVCVKKSKSADKNNIEKDLAILRREIQIVRLLKDQNVMEFYEPAVGETLENVYLIFECCDLFLSDLIEQKVDALFHKAVVKNIMMQTFRALDYIHKHHIVHRDLNPKNLMFRKDGILKLANFENARELDNPDMKLESTCKNYHAPELILKAATHGTAVDIWAAGCLICELLLRESNIFCGNTYELIYQNIINILGVPNNNLWPGYSDLPGLKQMEITNAHSYNCLNIFFKRSYPQSTETIEFLKKVFIYDPSKRITAEKCLQHPFFLEIPSGCPQKEMSKVLNEILQRRKAISKTQ</sequence>
<dbReference type="OrthoDB" id="413582at2759"/>
<dbReference type="Gene3D" id="1.10.510.10">
    <property type="entry name" value="Transferase(Phosphotransferase) domain 1"/>
    <property type="match status" value="1"/>
</dbReference>
<dbReference type="InterPro" id="IPR000719">
    <property type="entry name" value="Prot_kinase_dom"/>
</dbReference>
<keyword evidence="5" id="KW-0067">ATP-binding</keyword>
<name>A0A2L2YIW1_PARTP</name>
<evidence type="ECO:0000259" key="6">
    <source>
        <dbReference type="PROSITE" id="PS50011"/>
    </source>
</evidence>
<dbReference type="Pfam" id="PF00069">
    <property type="entry name" value="Pkinase"/>
    <property type="match status" value="1"/>
</dbReference>
<evidence type="ECO:0000256" key="5">
    <source>
        <dbReference type="ARBA" id="ARBA00022840"/>
    </source>
</evidence>
<keyword evidence="3" id="KW-0547">Nucleotide-binding</keyword>
<proteinExistence type="evidence at transcript level"/>
<dbReference type="GO" id="GO:0005524">
    <property type="term" value="F:ATP binding"/>
    <property type="evidence" value="ECO:0007669"/>
    <property type="project" value="UniProtKB-KW"/>
</dbReference>
<evidence type="ECO:0000313" key="7">
    <source>
        <dbReference type="EMBL" id="LAA07185.1"/>
    </source>
</evidence>
<accession>A0A2L2YIW1</accession>
<dbReference type="InterPro" id="IPR011009">
    <property type="entry name" value="Kinase-like_dom_sf"/>
</dbReference>
<dbReference type="EMBL" id="IAAA01026497">
    <property type="protein sequence ID" value="LAA07185.1"/>
    <property type="molecule type" value="mRNA"/>
</dbReference>
<dbReference type="PROSITE" id="PS50011">
    <property type="entry name" value="PROTEIN_KINASE_DOM"/>
    <property type="match status" value="1"/>
</dbReference>
<organism evidence="7">
    <name type="scientific">Parasteatoda tepidariorum</name>
    <name type="common">Common house spider</name>
    <name type="synonym">Achaearanea tepidariorum</name>
    <dbReference type="NCBI Taxonomy" id="114398"/>
    <lineage>
        <taxon>Eukaryota</taxon>
        <taxon>Metazoa</taxon>
        <taxon>Ecdysozoa</taxon>
        <taxon>Arthropoda</taxon>
        <taxon>Chelicerata</taxon>
        <taxon>Arachnida</taxon>
        <taxon>Araneae</taxon>
        <taxon>Araneomorphae</taxon>
        <taxon>Entelegynae</taxon>
        <taxon>Araneoidea</taxon>
        <taxon>Theridiidae</taxon>
        <taxon>Parasteatoda</taxon>
    </lineage>
</organism>
<dbReference type="GO" id="GO:0004674">
    <property type="term" value="F:protein serine/threonine kinase activity"/>
    <property type="evidence" value="ECO:0007669"/>
    <property type="project" value="UniProtKB-KW"/>
</dbReference>
<dbReference type="Gene3D" id="3.30.200.20">
    <property type="entry name" value="Phosphorylase Kinase, domain 1"/>
    <property type="match status" value="1"/>
</dbReference>
<dbReference type="EMBL" id="IAAA01026498">
    <property type="protein sequence ID" value="LAA07188.1"/>
    <property type="molecule type" value="mRNA"/>
</dbReference>
<reference evidence="7" key="1">
    <citation type="journal article" date="2016" name="Mol. Ecol. Resour.">
        <title>Evaluation of the impact of RNA preservation methods of spiders for de novo transcriptome assembly.</title>
        <authorList>
            <person name="Kono N."/>
            <person name="Nakamura H."/>
            <person name="Ito Y."/>
            <person name="Tomita M."/>
            <person name="Arakawa K."/>
        </authorList>
    </citation>
    <scope>NUCLEOTIDE SEQUENCE</scope>
    <source>
        <tissue evidence="7">Whole body</tissue>
    </source>
</reference>
<evidence type="ECO:0000256" key="4">
    <source>
        <dbReference type="ARBA" id="ARBA00022777"/>
    </source>
</evidence>
<dbReference type="PANTHER" id="PTHR24056">
    <property type="entry name" value="CELL DIVISION PROTEIN KINASE"/>
    <property type="match status" value="1"/>
</dbReference>
<evidence type="ECO:0000256" key="3">
    <source>
        <dbReference type="ARBA" id="ARBA00022741"/>
    </source>
</evidence>
<dbReference type="InterPro" id="IPR050108">
    <property type="entry name" value="CDK"/>
</dbReference>
<protein>
    <submittedName>
        <fullName evidence="7">Putative cdc2-related protein kinase</fullName>
    </submittedName>
</protein>
<evidence type="ECO:0000256" key="2">
    <source>
        <dbReference type="ARBA" id="ARBA00022679"/>
    </source>
</evidence>